<evidence type="ECO:0000256" key="1">
    <source>
        <dbReference type="PROSITE-ProRule" id="PRU00339"/>
    </source>
</evidence>
<reference evidence="2" key="1">
    <citation type="submission" date="2020-08" db="EMBL/GenBank/DDBJ databases">
        <title>Genome public.</title>
        <authorList>
            <person name="Liu C."/>
            <person name="Sun Q."/>
        </authorList>
    </citation>
    <scope>NUCLEOTIDE SEQUENCE</scope>
    <source>
        <strain evidence="2">NSJ-42</strain>
    </source>
</reference>
<gene>
    <name evidence="2" type="ORF">H8R92_04825</name>
</gene>
<accession>A0A8I0DNS2</accession>
<dbReference type="EMBL" id="JACOOQ010000006">
    <property type="protein sequence ID" value="MBC5639762.1"/>
    <property type="molecule type" value="Genomic_DNA"/>
</dbReference>
<dbReference type="AlphaFoldDB" id="A0A8I0DNS2"/>
<dbReference type="InterPro" id="IPR011990">
    <property type="entry name" value="TPR-like_helical_dom_sf"/>
</dbReference>
<evidence type="ECO:0000313" key="2">
    <source>
        <dbReference type="EMBL" id="MBC5639762.1"/>
    </source>
</evidence>
<dbReference type="PROSITE" id="PS50005">
    <property type="entry name" value="TPR"/>
    <property type="match status" value="2"/>
</dbReference>
<keyword evidence="1" id="KW-0802">TPR repeat</keyword>
<dbReference type="RefSeq" id="WP_186834849.1">
    <property type="nucleotide sequence ID" value="NZ_JACOOQ010000006.1"/>
</dbReference>
<dbReference type="Gene3D" id="1.25.40.10">
    <property type="entry name" value="Tetratricopeptide repeat domain"/>
    <property type="match status" value="1"/>
</dbReference>
<dbReference type="SUPFAM" id="SSF48452">
    <property type="entry name" value="TPR-like"/>
    <property type="match status" value="1"/>
</dbReference>
<feature type="repeat" description="TPR" evidence="1">
    <location>
        <begin position="128"/>
        <end position="161"/>
    </location>
</feature>
<evidence type="ECO:0008006" key="4">
    <source>
        <dbReference type="Google" id="ProtNLM"/>
    </source>
</evidence>
<name>A0A8I0DNS2_9CLOT</name>
<keyword evidence="3" id="KW-1185">Reference proteome</keyword>
<sequence>MSLFNKILGKKEQGTKTNEEIKKKDVNDLNVKKINSSTDSGESKITNISIDKSSKENVKMMNIIDQNGKRIQITMDEWREKVLPIALKNHWDNANLLYNDVLKAIQNNFISDVEDAAMHLKEIDTIKERGYNTLAIIYLKNKEFNKANELLLEYLESNPKTGTILTNLAKSYYGKDEKEKAMEVLWEGLTINPNQNNGLPWYASICKDKDGMEGYIDALRRASEINGSWLPQLLLARQQLNEKNIEGAKELLKIALSEGHLTQEALLVISGELGAKGYSKELIELIEPVYDFNKNDIRVGLNLLQAYLQNKEIQKGESLLNKLMMLERADLKNVLLKISNKFDKLKVEEKVSTAKKDVQINMMVLDNPVWQYGLKTSKWFINNKEVKGNIAVLPYADETVREKEIRGYQKDNETSMLSRGIPLYVSEMINYYTDYNNKVVMPFVKDFGPVITNKQYNEAALEDIGKKINADIVITGSVINAEIGYLIKNIVYNMSDKSSKKIEMFIQKDNFGNRFNAMIKELRSELAGAEKSNIEFYSLPEDKEVLHYLASLGHSLTQTLIQGKFLDKELLLGERNLLNWYLNMVMAYPENQAIKMMLVSGIEKSKEYGSNVYLEFKKQTLAVMMKSKNEEIKKRLIPEIYKIYGMENELKALKEKLTNESSDKEYIEWLNNI</sequence>
<proteinExistence type="predicted"/>
<dbReference type="InterPro" id="IPR019734">
    <property type="entry name" value="TPR_rpt"/>
</dbReference>
<organism evidence="2 3">
    <name type="scientific">Clostridium lentum</name>
    <dbReference type="NCBI Taxonomy" id="2763037"/>
    <lineage>
        <taxon>Bacteria</taxon>
        <taxon>Bacillati</taxon>
        <taxon>Bacillota</taxon>
        <taxon>Clostridia</taxon>
        <taxon>Eubacteriales</taxon>
        <taxon>Clostridiaceae</taxon>
        <taxon>Clostridium</taxon>
    </lineage>
</organism>
<protein>
    <recommendedName>
        <fullName evidence="4">Tetratricopeptide repeat protein</fullName>
    </recommendedName>
</protein>
<feature type="repeat" description="TPR" evidence="1">
    <location>
        <begin position="162"/>
        <end position="195"/>
    </location>
</feature>
<evidence type="ECO:0000313" key="3">
    <source>
        <dbReference type="Proteomes" id="UP000662088"/>
    </source>
</evidence>
<comment type="caution">
    <text evidence="2">The sequence shown here is derived from an EMBL/GenBank/DDBJ whole genome shotgun (WGS) entry which is preliminary data.</text>
</comment>
<dbReference type="Proteomes" id="UP000662088">
    <property type="component" value="Unassembled WGS sequence"/>
</dbReference>
<dbReference type="SMART" id="SM00028">
    <property type="entry name" value="TPR"/>
    <property type="match status" value="2"/>
</dbReference>